<evidence type="ECO:0000313" key="9">
    <source>
        <dbReference type="Proteomes" id="UP000283458"/>
    </source>
</evidence>
<dbReference type="Gene3D" id="3.40.50.360">
    <property type="match status" value="1"/>
</dbReference>
<evidence type="ECO:0000256" key="4">
    <source>
        <dbReference type="ARBA" id="ARBA00023027"/>
    </source>
</evidence>
<comment type="catalytic activity">
    <reaction evidence="6">
        <text>2 a quinone + NADH + H(+) = 2 a 1,4-benzosemiquinone + NAD(+)</text>
        <dbReference type="Rhea" id="RHEA:65952"/>
        <dbReference type="ChEBI" id="CHEBI:15378"/>
        <dbReference type="ChEBI" id="CHEBI:57540"/>
        <dbReference type="ChEBI" id="CHEBI:57945"/>
        <dbReference type="ChEBI" id="CHEBI:132124"/>
        <dbReference type="ChEBI" id="CHEBI:134225"/>
    </reaction>
</comment>
<dbReference type="SUPFAM" id="SSF52218">
    <property type="entry name" value="Flavoproteins"/>
    <property type="match status" value="1"/>
</dbReference>
<reference evidence="8 9" key="1">
    <citation type="submission" date="2018-09" db="EMBL/GenBank/DDBJ databases">
        <authorList>
            <person name="Zhu H."/>
        </authorList>
    </citation>
    <scope>NUCLEOTIDE SEQUENCE [LARGE SCALE GENOMIC DNA]</scope>
    <source>
        <strain evidence="8 9">K2W22B-5</strain>
    </source>
</reference>
<dbReference type="GO" id="GO:0016652">
    <property type="term" value="F:oxidoreductase activity, acting on NAD(P)H as acceptor"/>
    <property type="evidence" value="ECO:0007669"/>
    <property type="project" value="UniProtKB-UniRule"/>
</dbReference>
<comment type="caution">
    <text evidence="6">Lacks conserved residue(s) required for the propagation of feature annotation.</text>
</comment>
<evidence type="ECO:0000256" key="5">
    <source>
        <dbReference type="ARBA" id="ARBA00048542"/>
    </source>
</evidence>
<evidence type="ECO:0000313" key="8">
    <source>
        <dbReference type="EMBL" id="RJF84479.1"/>
    </source>
</evidence>
<dbReference type="GO" id="GO:0016655">
    <property type="term" value="F:oxidoreductase activity, acting on NAD(P)H, quinone or similar compound as acceptor"/>
    <property type="evidence" value="ECO:0007669"/>
    <property type="project" value="InterPro"/>
</dbReference>
<dbReference type="Pfam" id="PF02525">
    <property type="entry name" value="Flavodoxin_2"/>
    <property type="match status" value="1"/>
</dbReference>
<dbReference type="PANTHER" id="PTHR43741:SF4">
    <property type="entry name" value="FMN-DEPENDENT NADH:QUINONE OXIDOREDUCTASE"/>
    <property type="match status" value="1"/>
</dbReference>
<dbReference type="Proteomes" id="UP000283458">
    <property type="component" value="Unassembled WGS sequence"/>
</dbReference>
<dbReference type="EMBL" id="QYUL01000001">
    <property type="protein sequence ID" value="RJF84479.1"/>
    <property type="molecule type" value="Genomic_DNA"/>
</dbReference>
<comment type="similarity">
    <text evidence="6">Belongs to the azoreductase type 1 family.</text>
</comment>
<feature type="domain" description="Flavodoxin-like fold" evidence="7">
    <location>
        <begin position="3"/>
        <end position="202"/>
    </location>
</feature>
<dbReference type="InterPro" id="IPR023048">
    <property type="entry name" value="NADH:quinone_OxRdtase_FMN_depd"/>
</dbReference>
<evidence type="ECO:0000256" key="2">
    <source>
        <dbReference type="ARBA" id="ARBA00022643"/>
    </source>
</evidence>
<dbReference type="GO" id="GO:0009055">
    <property type="term" value="F:electron transfer activity"/>
    <property type="evidence" value="ECO:0007669"/>
    <property type="project" value="UniProtKB-UniRule"/>
</dbReference>
<dbReference type="AlphaFoldDB" id="A0A418W3B0"/>
<dbReference type="GO" id="GO:0010181">
    <property type="term" value="F:FMN binding"/>
    <property type="evidence" value="ECO:0007669"/>
    <property type="project" value="UniProtKB-UniRule"/>
</dbReference>
<dbReference type="InterPro" id="IPR003680">
    <property type="entry name" value="Flavodoxin_fold"/>
</dbReference>
<gene>
    <name evidence="6" type="primary">azoR</name>
    <name evidence="8" type="ORF">D3877_08060</name>
</gene>
<comment type="function">
    <text evidence="6">Also exhibits azoreductase activity. Catalyzes the reductive cleavage of the azo bond in aromatic azo compounds to the corresponding amines.</text>
</comment>
<dbReference type="InterPro" id="IPR050104">
    <property type="entry name" value="FMN-dep_NADH:Q_OxRdtase_AzoR1"/>
</dbReference>
<dbReference type="OrthoDB" id="9787136at2"/>
<protein>
    <recommendedName>
        <fullName evidence="6">FMN dependent NADH:quinone oxidoreductase</fullName>
        <ecNumber evidence="6">1.6.5.-</ecNumber>
    </recommendedName>
    <alternativeName>
        <fullName evidence="6">Azo-dye reductase</fullName>
    </alternativeName>
    <alternativeName>
        <fullName evidence="6">FMN-dependent NADH-azo compound oxidoreductase</fullName>
    </alternativeName>
    <alternativeName>
        <fullName evidence="6">FMN-dependent NADH-azoreductase</fullName>
        <ecNumber evidence="6">1.7.1.17</ecNumber>
    </alternativeName>
</protein>
<dbReference type="EC" id="1.7.1.17" evidence="6"/>
<comment type="caution">
    <text evidence="8">The sequence shown here is derived from an EMBL/GenBank/DDBJ whole genome shotgun (WGS) entry which is preliminary data.</text>
</comment>
<comment type="function">
    <text evidence="6">Quinone reductase that provides resistance to thiol-specific stress caused by electrophilic quinones.</text>
</comment>
<name>A0A418W3B0_9PROT</name>
<evidence type="ECO:0000256" key="6">
    <source>
        <dbReference type="HAMAP-Rule" id="MF_01216"/>
    </source>
</evidence>
<accession>A0A418W3B0</accession>
<keyword evidence="4 6" id="KW-0520">NAD</keyword>
<proteinExistence type="inferred from homology"/>
<comment type="catalytic activity">
    <reaction evidence="5">
        <text>N,N-dimethyl-1,4-phenylenediamine + anthranilate + 2 NAD(+) = 2-(4-dimethylaminophenyl)diazenylbenzoate + 2 NADH + 2 H(+)</text>
        <dbReference type="Rhea" id="RHEA:55872"/>
        <dbReference type="ChEBI" id="CHEBI:15378"/>
        <dbReference type="ChEBI" id="CHEBI:15783"/>
        <dbReference type="ChEBI" id="CHEBI:16567"/>
        <dbReference type="ChEBI" id="CHEBI:57540"/>
        <dbReference type="ChEBI" id="CHEBI:57945"/>
        <dbReference type="ChEBI" id="CHEBI:71579"/>
        <dbReference type="EC" id="1.7.1.17"/>
    </reaction>
    <physiologicalReaction direction="right-to-left" evidence="5">
        <dbReference type="Rhea" id="RHEA:55874"/>
    </physiologicalReaction>
</comment>
<keyword evidence="3 6" id="KW-0560">Oxidoreductase</keyword>
<dbReference type="RefSeq" id="WP_119830129.1">
    <property type="nucleotide sequence ID" value="NZ_QYUL01000001.1"/>
</dbReference>
<feature type="binding site" evidence="6">
    <location>
        <begin position="97"/>
        <end position="100"/>
    </location>
    <ligand>
        <name>FMN</name>
        <dbReference type="ChEBI" id="CHEBI:58210"/>
    </ligand>
</feature>
<evidence type="ECO:0000256" key="1">
    <source>
        <dbReference type="ARBA" id="ARBA00022630"/>
    </source>
</evidence>
<dbReference type="EC" id="1.6.5.-" evidence="6"/>
<feature type="binding site" evidence="6">
    <location>
        <position position="10"/>
    </location>
    <ligand>
        <name>FMN</name>
        <dbReference type="ChEBI" id="CHEBI:58210"/>
    </ligand>
</feature>
<comment type="cofactor">
    <cofactor evidence="6">
        <name>FMN</name>
        <dbReference type="ChEBI" id="CHEBI:58210"/>
    </cofactor>
    <text evidence="6">Binds 1 FMN per subunit.</text>
</comment>
<evidence type="ECO:0000256" key="3">
    <source>
        <dbReference type="ARBA" id="ARBA00023002"/>
    </source>
</evidence>
<dbReference type="PANTHER" id="PTHR43741">
    <property type="entry name" value="FMN-DEPENDENT NADH-AZOREDUCTASE 1"/>
    <property type="match status" value="1"/>
</dbReference>
<keyword evidence="1 6" id="KW-0285">Flavoprotein</keyword>
<keyword evidence="9" id="KW-1185">Reference proteome</keyword>
<organism evidence="8 9">
    <name type="scientific">Azospirillum cavernae</name>
    <dbReference type="NCBI Taxonomy" id="2320860"/>
    <lineage>
        <taxon>Bacteria</taxon>
        <taxon>Pseudomonadati</taxon>
        <taxon>Pseudomonadota</taxon>
        <taxon>Alphaproteobacteria</taxon>
        <taxon>Rhodospirillales</taxon>
        <taxon>Azospirillaceae</taxon>
        <taxon>Azospirillum</taxon>
    </lineage>
</organism>
<dbReference type="InterPro" id="IPR029039">
    <property type="entry name" value="Flavoprotein-like_sf"/>
</dbReference>
<sequence>MTTILHIDSSPLGAASVTRQLTASIVETLRKAEPGATVAYRDVAANPPDHLSGELLQVVKFRNLDGLNERQRSELALTDELVDEFLAADTVVIGAPMYNFSVPTQLKAWIDRLAQAGRTFRYTEKGPEGLAGGKRVIVASGRGGVYSTNPALSGLDHQEAYLRTVFGFFGITDVTFIRVEGVGMGPDAKAAAFAKADEAIADLLVAA</sequence>
<evidence type="ECO:0000259" key="7">
    <source>
        <dbReference type="Pfam" id="PF02525"/>
    </source>
</evidence>
<comment type="subunit">
    <text evidence="6">Homodimer.</text>
</comment>
<dbReference type="HAMAP" id="MF_01216">
    <property type="entry name" value="Azoreductase_type1"/>
    <property type="match status" value="1"/>
</dbReference>
<keyword evidence="2 6" id="KW-0288">FMN</keyword>